<feature type="domain" description="F-box" evidence="1">
    <location>
        <begin position="1771"/>
        <end position="1821"/>
    </location>
</feature>
<dbReference type="FunFam" id="3.80.10.10:FF:001137">
    <property type="entry name" value="F-box domain containing protein, expressed"/>
    <property type="match status" value="2"/>
</dbReference>
<dbReference type="PROSITE" id="PS50181">
    <property type="entry name" value="FBOX"/>
    <property type="match status" value="3"/>
</dbReference>
<dbReference type="Proteomes" id="UP000026961">
    <property type="component" value="Chromosome 10"/>
</dbReference>
<feature type="domain" description="F-box" evidence="1">
    <location>
        <begin position="66"/>
        <end position="119"/>
    </location>
</feature>
<evidence type="ECO:0000259" key="1">
    <source>
        <dbReference type="PROSITE" id="PS50181"/>
    </source>
</evidence>
<reference evidence="2" key="2">
    <citation type="submission" date="2018-05" db="EMBL/GenBank/DDBJ databases">
        <title>OgluRS3 (Oryza glumaepatula Reference Sequence Version 3).</title>
        <authorList>
            <person name="Zhang J."/>
            <person name="Kudrna D."/>
            <person name="Lee S."/>
            <person name="Talag J."/>
            <person name="Welchert J."/>
            <person name="Wing R.A."/>
        </authorList>
    </citation>
    <scope>NUCLEOTIDE SEQUENCE [LARGE SCALE GENOMIC DNA]</scope>
</reference>
<dbReference type="HOGENOM" id="CLU_232118_0_0_1"/>
<dbReference type="FunFam" id="3.80.10.10:FF:000602">
    <property type="entry name" value="F-box domain containing protein, expressed"/>
    <property type="match status" value="1"/>
</dbReference>
<keyword evidence="3" id="KW-1185">Reference proteome</keyword>
<dbReference type="FunFam" id="3.80.10.10:FF:001155">
    <property type="entry name" value="F-box domain containing protein, expressed"/>
    <property type="match status" value="2"/>
</dbReference>
<dbReference type="CDD" id="cd22160">
    <property type="entry name" value="F-box_AtFBL13-like"/>
    <property type="match status" value="5"/>
</dbReference>
<dbReference type="InterPro" id="IPR001810">
    <property type="entry name" value="F-box_dom"/>
</dbReference>
<name>A0A0E0B7H6_9ORYZ</name>
<dbReference type="InterPro" id="IPR053197">
    <property type="entry name" value="F-box_SCFL_complex_component"/>
</dbReference>
<evidence type="ECO:0000313" key="3">
    <source>
        <dbReference type="Proteomes" id="UP000026961"/>
    </source>
</evidence>
<dbReference type="PANTHER" id="PTHR34223:SF26">
    <property type="entry name" value="OS02G0188900 PROTEIN"/>
    <property type="match status" value="1"/>
</dbReference>
<dbReference type="SUPFAM" id="SSF52047">
    <property type="entry name" value="RNI-like"/>
    <property type="match status" value="2"/>
</dbReference>
<dbReference type="Gene3D" id="3.80.10.10">
    <property type="entry name" value="Ribonuclease Inhibitor"/>
    <property type="match status" value="5"/>
</dbReference>
<dbReference type="SUPFAM" id="SSF81383">
    <property type="entry name" value="F-box domain"/>
    <property type="match status" value="5"/>
</dbReference>
<feature type="domain" description="F-box" evidence="1">
    <location>
        <begin position="1349"/>
        <end position="1399"/>
    </location>
</feature>
<dbReference type="FunFam" id="1.20.1280.50:FF:000063">
    <property type="entry name" value="F-box domain containing protein, expressed"/>
    <property type="match status" value="2"/>
</dbReference>
<dbReference type="EnsemblPlants" id="OGLUM10G01410.5">
    <property type="protein sequence ID" value="OGLUM10G01410.5"/>
    <property type="gene ID" value="OGLUM10G01410"/>
</dbReference>
<sequence>MTVQISTFPRAPPVRRNACLSERFRVKLQVDGFLILGLPLLFHARHLFDETTLRACLATMEGSPGKIRLSTLPDDIVFRIMSFLTMRQAVRMCVLSRRWRNLWRTVPCINADISEFKRRDTEHYDQETELAFKMFMERLNELRDPAPLIHTFRFRCILDLNEEINHILDSEVINGWISHAVQKQPHFLDIALLCDKLELNHSAFNCRYLRRIEFTNVILMQGFFKQLEMGCPAMRGLFLDECSVEDIEISSHTLKVLTIKNTHVSYGNKTTISTPSVTYLKLLSPLNGTYVLNDMPLLVTSLLVLYHVQDSGDFFQNLRSLSAAKSLEFDYVGRRKKLTIENNLQLYPKFNNLVSLTLGQWCLDANFYGLTVFLQTSPKLEKLTLKLEKEKPQRIIGKLEDRSFTCEHLTRVEVVCSEDDPLVEDVVNFFVNSGLTSAQDDPLVKDVVNFFVNSGLTSAQVHIITFVAPVESESTYKHQQQEEEEEEEERFHARHLFDETPACAVSRFHARHLFDETPLRACSAAMEGSPSKSRGVTAPAHTDDGDWFSDVPDDIILNIMSFLTTRQAVQTCVLSRRWRNLWRSVPCINSDIDEFTRDSDSEGYYDEKTELAFIMFMERVMELRDPAALISTFQFRCKFELDEGFDDISDPEDINAWISHAVQKQARVLDIVVLCDKLYLDHSEFASRYLTRIEFTSVVLMEGFFKQLEMGCPAWESLFLDECAVNDVEISSQTLKVLTIKNTLFSSDKTTISTPSVTYLKLWRPVDSCVFNDMPLLVTSLLVLYHVQDSGDFFQNLRSLSAAKSLEFNYIGKELTMENNFQLYPKFNNLVRLTLGQWCLDANFYGLMVFLQTSPKLEKLTLKIEKEKTQRIIGKIEDRSFTCEHLTPVEIVCSEDDPLVKDVVTFFVNSGLTSAQVHIIRRISHALHLFDETPARAVSSFYARHLFDETPLRACSAAMEGSPSKRRGVTAPAHTDDGDWFSDVPDDVILNIMSFLTTRQAVQTCVLSRRWLNLWRSVPCINADVGEFQRSDTEWEEYDQERESAFKMFMDRVLELRNPAAPIRTFRFRCCRLDGFEGTSDEADMNRWITHAMQKQPWVLDILVLYDALKLDHSAFTCRYLTRIKFINVLMMPGFFQQLEMGCPVLENLFLDESIVADVEISSRTLKVLTIKSTQFSYKFRTTISTPSVTYLKLWRPVNGIYVFNDMPLLVTSILVLYNVQDSSDFCQNLRSLSAAKRLEFDYFGRKLTMENNLQLYPKFNNLVSLTLGQWCLDANFYGLVVFLQNAPKLEKLTLELEKHRWGKTSQRMIGELEERSFTCEHLTTPHAHHLFDEMPLRARPPMENAAGRDRLSDLPDEILHRIMSFLNARQAVQTCVLSRRWCNLWHTVPCINADFVEFDSIGYQGPEVPFKRFVNRLLEFRDPASVIDTFLLKYAMPDRLDGYKASNEEANRWIGHALQKQARILEVAVFFFPLDLDHSVFTSCYLRRIEFSHVYLRKGFFEQIETGCPSLEDLLLHQCFIWDGEISSQTLKVLTVDATELYTVKEMSISTPNLTSLTLSGLEYPKAVLKDMPLLVTASVSVTFDALNFDGYYDANDLRQYLWGLSAVRNLEFHYEGAELMIANNSQWCPEFVDVVNLTLGEWCLDANFHALIVFLQNSPRLVKLTLKLAKDRWTTPQRIIGELEERSFTCEHLKIVEVICLENDPQVIGVEDFFVRSGMTSVQFHIKHWRKDEEYELPAFIHFPHPHAHQLFDEMPPRALPPVEDDAGRDWLGDLPEEVLHHIMSFLDARLAVRTCVLSRRWRNLWRTVPCINADFDEFDLVFYQGDDEDYDDVLAFKRFVNCLLELRDPTAMTDTFWLRYTTRPEGNTYSNEDAYGWISHALQKQARVLEVVVFCCLFELDHSVFTSCYLRRIAFSGIVLCKGFFAQLEAGCPALEDLFLHQCGVHDDEISSHTLKVLTFDSVFFYMPMDTVEFTLLNKTSISLPSVTSLTISTSEGFTPILKDTASLVTASVSVSVTMSSFRFRFDANDLGQYLQSLSGVTNLEFNYQGSKLTIENHLQWCPEFLNVVNLTLGQWCMDSNFYALIVFLQNSPRLKSNMRISRRIIGELTEISFTCEHLNTVEVICSENDPQVITVQDFFVSSGMTSVQFHIKHWSPYANDLPAFIRSI</sequence>
<dbReference type="InterPro" id="IPR053781">
    <property type="entry name" value="F-box_AtFBL13-like"/>
</dbReference>
<accession>A0A0E0B7H6</accession>
<dbReference type="InterPro" id="IPR032675">
    <property type="entry name" value="LRR_dom_sf"/>
</dbReference>
<evidence type="ECO:0000313" key="2">
    <source>
        <dbReference type="EnsemblPlants" id="OGLUM10G01410.5"/>
    </source>
</evidence>
<dbReference type="PANTHER" id="PTHR34223">
    <property type="entry name" value="OS11G0201299 PROTEIN"/>
    <property type="match status" value="1"/>
</dbReference>
<dbReference type="Pfam" id="PF00646">
    <property type="entry name" value="F-box"/>
    <property type="match status" value="5"/>
</dbReference>
<organism evidence="2">
    <name type="scientific">Oryza glumipatula</name>
    <dbReference type="NCBI Taxonomy" id="40148"/>
    <lineage>
        <taxon>Eukaryota</taxon>
        <taxon>Viridiplantae</taxon>
        <taxon>Streptophyta</taxon>
        <taxon>Embryophyta</taxon>
        <taxon>Tracheophyta</taxon>
        <taxon>Spermatophyta</taxon>
        <taxon>Magnoliopsida</taxon>
        <taxon>Liliopsida</taxon>
        <taxon>Poales</taxon>
        <taxon>Poaceae</taxon>
        <taxon>BOP clade</taxon>
        <taxon>Oryzoideae</taxon>
        <taxon>Oryzeae</taxon>
        <taxon>Oryzinae</taxon>
        <taxon>Oryza</taxon>
    </lineage>
</organism>
<dbReference type="InterPro" id="IPR036047">
    <property type="entry name" value="F-box-like_dom_sf"/>
</dbReference>
<protein>
    <recommendedName>
        <fullName evidence="1">F-box domain-containing protein</fullName>
    </recommendedName>
</protein>
<dbReference type="Gene3D" id="1.20.1280.50">
    <property type="match status" value="4"/>
</dbReference>
<dbReference type="SMART" id="SM00256">
    <property type="entry name" value="FBOX"/>
    <property type="match status" value="5"/>
</dbReference>
<dbReference type="Gramene" id="OGLUM10G01410.5">
    <property type="protein sequence ID" value="OGLUM10G01410.5"/>
    <property type="gene ID" value="OGLUM10G01410"/>
</dbReference>
<proteinExistence type="predicted"/>
<reference evidence="2" key="1">
    <citation type="submission" date="2015-04" db="UniProtKB">
        <authorList>
            <consortium name="EnsemblPlants"/>
        </authorList>
    </citation>
    <scope>IDENTIFICATION</scope>
</reference>